<dbReference type="GeneID" id="13445682"/>
<dbReference type="FunCoup" id="F0VR67">
    <property type="interactions" value="6"/>
</dbReference>
<proteinExistence type="inferred from homology"/>
<dbReference type="Proteomes" id="UP000007494">
    <property type="component" value="Chromosome XII"/>
</dbReference>
<feature type="transmembrane region" description="Helical" evidence="7">
    <location>
        <begin position="119"/>
        <end position="139"/>
    </location>
</feature>
<dbReference type="InParanoid" id="F0VR67"/>
<feature type="transmembrane region" description="Helical" evidence="7">
    <location>
        <begin position="217"/>
        <end position="244"/>
    </location>
</feature>
<dbReference type="Pfam" id="PF01529">
    <property type="entry name" value="DHHC"/>
    <property type="match status" value="1"/>
</dbReference>
<dbReference type="RefSeq" id="XP_003886240.1">
    <property type="nucleotide sequence ID" value="XM_003886191.1"/>
</dbReference>
<comment type="catalytic activity">
    <reaction evidence="7">
        <text>L-cysteinyl-[protein] + hexadecanoyl-CoA = S-hexadecanoyl-L-cysteinyl-[protein] + CoA</text>
        <dbReference type="Rhea" id="RHEA:36683"/>
        <dbReference type="Rhea" id="RHEA-COMP:10131"/>
        <dbReference type="Rhea" id="RHEA-COMP:11032"/>
        <dbReference type="ChEBI" id="CHEBI:29950"/>
        <dbReference type="ChEBI" id="CHEBI:57287"/>
        <dbReference type="ChEBI" id="CHEBI:57379"/>
        <dbReference type="ChEBI" id="CHEBI:74151"/>
        <dbReference type="EC" id="2.3.1.225"/>
    </reaction>
</comment>
<feature type="domain" description="Palmitoyltransferase DHHC" evidence="9">
    <location>
        <begin position="162"/>
        <end position="258"/>
    </location>
</feature>
<comment type="domain">
    <text evidence="7">The DHHC domain is required for palmitoyltransferase activity.</text>
</comment>
<dbReference type="GO" id="GO:0016020">
    <property type="term" value="C:membrane"/>
    <property type="evidence" value="ECO:0007669"/>
    <property type="project" value="UniProtKB-SubCell"/>
</dbReference>
<reference evidence="10" key="1">
    <citation type="submission" date="2011-02" db="EMBL/GenBank/DDBJ databases">
        <authorList>
            <person name="Aslett M."/>
        </authorList>
    </citation>
    <scope>NUCLEOTIDE SEQUENCE</scope>
    <source>
        <strain evidence="10">Liverpool</strain>
    </source>
</reference>
<evidence type="ECO:0000313" key="12">
    <source>
        <dbReference type="Proteomes" id="UP000007494"/>
    </source>
</evidence>
<dbReference type="OrthoDB" id="9909019at2759"/>
<evidence type="ECO:0000256" key="3">
    <source>
        <dbReference type="ARBA" id="ARBA00022692"/>
    </source>
</evidence>
<dbReference type="EC" id="2.3.1.225" evidence="7"/>
<protein>
    <recommendedName>
        <fullName evidence="7">Palmitoyltransferase</fullName>
        <ecNumber evidence="7">2.3.1.225</ecNumber>
    </recommendedName>
</protein>
<keyword evidence="5 7" id="KW-0472">Membrane</keyword>
<dbReference type="InterPro" id="IPR039859">
    <property type="entry name" value="PFA4/ZDH16/20/ERF2-like"/>
</dbReference>
<accession>F0VR67</accession>
<dbReference type="InterPro" id="IPR001594">
    <property type="entry name" value="Palmitoyltrfase_DHHC"/>
</dbReference>
<keyword evidence="12" id="KW-1185">Reference proteome</keyword>
<dbReference type="EMBL" id="LN714487">
    <property type="protein sequence ID" value="CEL70977.1"/>
    <property type="molecule type" value="Genomic_DNA"/>
</dbReference>
<name>F0VR67_NEOCL</name>
<evidence type="ECO:0000313" key="10">
    <source>
        <dbReference type="EMBL" id="CBZ56215.1"/>
    </source>
</evidence>
<feature type="region of interest" description="Disordered" evidence="8">
    <location>
        <begin position="24"/>
        <end position="43"/>
    </location>
</feature>
<keyword evidence="6 7" id="KW-0012">Acyltransferase</keyword>
<reference evidence="10" key="2">
    <citation type="submission" date="2011-03" db="EMBL/GenBank/DDBJ databases">
        <title>Comparative genomics and transcriptomics of Neospora caninum and Toxoplasma gondii.</title>
        <authorList>
            <person name="Reid A.J."/>
            <person name="Sohal A."/>
            <person name="Harris D."/>
            <person name="Quail M."/>
            <person name="Sanders M."/>
            <person name="Berriman M."/>
            <person name="Wastling J.M."/>
            <person name="Pain A."/>
        </authorList>
    </citation>
    <scope>NUCLEOTIDE SEQUENCE</scope>
    <source>
        <strain evidence="10">Liverpool</strain>
    </source>
</reference>
<dbReference type="PANTHER" id="PTHR12246">
    <property type="entry name" value="PALMITOYLTRANSFERASE ZDHHC16"/>
    <property type="match status" value="1"/>
</dbReference>
<organism evidence="10 12">
    <name type="scientific">Neospora caninum (strain Liverpool)</name>
    <dbReference type="NCBI Taxonomy" id="572307"/>
    <lineage>
        <taxon>Eukaryota</taxon>
        <taxon>Sar</taxon>
        <taxon>Alveolata</taxon>
        <taxon>Apicomplexa</taxon>
        <taxon>Conoidasida</taxon>
        <taxon>Coccidia</taxon>
        <taxon>Eucoccidiorida</taxon>
        <taxon>Eimeriorina</taxon>
        <taxon>Sarcocystidae</taxon>
        <taxon>Neospora</taxon>
    </lineage>
</organism>
<keyword evidence="3 7" id="KW-0812">Transmembrane</keyword>
<sequence length="331" mass="36320">MANAPPLEAALIRPGEGSAVPALRVSESPGLGDSPRSPSDRGTKLHCHTAVRYAAPSNTTRGKFLRTLPVLFVLCLVSCVVLIYVALHILPLLGFAPCVDGDLDCVRDSGAFSRGLGELFALLILLTLQMTSFSLAVFVSPGGVPDLSAEEEERLLLHQPAMDHHCPWIDNCVGWGNHKYFMLAVIYSSVLSVYVAATMFESVARAVNSPSETFAVLFWLLFGETLDIFLGIVVTGFLGFHLYLVVKGMTTIEFCEKQFRHYPAYAAEQQSMWTRGAWINFNDTFGYNPLLWFLPIDNRPGNGMHFVPQHHFRSPVIAQNMGVGSSGGKEL</sequence>
<evidence type="ECO:0000256" key="4">
    <source>
        <dbReference type="ARBA" id="ARBA00022989"/>
    </source>
</evidence>
<comment type="similarity">
    <text evidence="7">Belongs to the DHHC palmitoyltransferase family.</text>
</comment>
<gene>
    <name evidence="11" type="ORF">BN1204_066400</name>
    <name evidence="10" type="ORF">NCLIV_066400</name>
</gene>
<reference evidence="12" key="3">
    <citation type="journal article" date="2012" name="PLoS Pathog.">
        <title>Comparative genomics of the apicomplexan parasites Toxoplasma gondii and Neospora caninum: Coccidia differing in host range and transmission strategy.</title>
        <authorList>
            <person name="Reid A.J."/>
            <person name="Vermont S.J."/>
            <person name="Cotton J.A."/>
            <person name="Harris D."/>
            <person name="Hill-Cawthorne G.A."/>
            <person name="Konen-Waisman S."/>
            <person name="Latham S.M."/>
            <person name="Mourier T."/>
            <person name="Norton R."/>
            <person name="Quail M.A."/>
            <person name="Sanders M."/>
            <person name="Shanmugam D."/>
            <person name="Sohal A."/>
            <person name="Wasmuth J.D."/>
            <person name="Brunk B."/>
            <person name="Grigg M.E."/>
            <person name="Howard J.C."/>
            <person name="Parkinson J."/>
            <person name="Roos D.S."/>
            <person name="Trees A.J."/>
            <person name="Berriman M."/>
            <person name="Pain A."/>
            <person name="Wastling J.M."/>
        </authorList>
    </citation>
    <scope>NUCLEOTIDE SEQUENCE [LARGE SCALE GENOMIC DNA]</scope>
    <source>
        <strain evidence="12">Liverpool</strain>
    </source>
</reference>
<feature type="transmembrane region" description="Helical" evidence="7">
    <location>
        <begin position="180"/>
        <end position="197"/>
    </location>
</feature>
<evidence type="ECO:0000256" key="7">
    <source>
        <dbReference type="RuleBase" id="RU079119"/>
    </source>
</evidence>
<dbReference type="eggNOG" id="KOG1315">
    <property type="taxonomic scope" value="Eukaryota"/>
</dbReference>
<evidence type="ECO:0000259" key="9">
    <source>
        <dbReference type="Pfam" id="PF01529"/>
    </source>
</evidence>
<evidence type="ECO:0000256" key="8">
    <source>
        <dbReference type="SAM" id="MobiDB-lite"/>
    </source>
</evidence>
<feature type="transmembrane region" description="Helical" evidence="7">
    <location>
        <begin position="68"/>
        <end position="87"/>
    </location>
</feature>
<keyword evidence="4 7" id="KW-1133">Transmembrane helix</keyword>
<dbReference type="GO" id="GO:0019706">
    <property type="term" value="F:protein-cysteine S-palmitoyltransferase activity"/>
    <property type="evidence" value="ECO:0007669"/>
    <property type="project" value="UniProtKB-EC"/>
</dbReference>
<evidence type="ECO:0000313" key="11">
    <source>
        <dbReference type="EMBL" id="CEL70977.1"/>
    </source>
</evidence>
<evidence type="ECO:0000256" key="2">
    <source>
        <dbReference type="ARBA" id="ARBA00022679"/>
    </source>
</evidence>
<dbReference type="EMBL" id="FR823393">
    <property type="protein sequence ID" value="CBZ56215.1"/>
    <property type="molecule type" value="Genomic_DNA"/>
</dbReference>
<evidence type="ECO:0000256" key="1">
    <source>
        <dbReference type="ARBA" id="ARBA00004141"/>
    </source>
</evidence>
<evidence type="ECO:0000256" key="6">
    <source>
        <dbReference type="ARBA" id="ARBA00023315"/>
    </source>
</evidence>
<dbReference type="AlphaFoldDB" id="F0VR67"/>
<reference evidence="11" key="4">
    <citation type="journal article" date="2015" name="PLoS ONE">
        <title>Comprehensive Evaluation of Toxoplasma gondii VEG and Neospora caninum LIV Genomes with Tachyzoite Stage Transcriptome and Proteome Defines Novel Transcript Features.</title>
        <authorList>
            <person name="Ramaprasad A."/>
            <person name="Mourier T."/>
            <person name="Naeem R."/>
            <person name="Malas T.B."/>
            <person name="Moussa E."/>
            <person name="Panigrahi A."/>
            <person name="Vermont S.J."/>
            <person name="Otto T.D."/>
            <person name="Wastling J."/>
            <person name="Pain A."/>
        </authorList>
    </citation>
    <scope>NUCLEOTIDE SEQUENCE</scope>
    <source>
        <strain evidence="11">Liverpool</strain>
    </source>
</reference>
<keyword evidence="2 7" id="KW-0808">Transferase</keyword>
<comment type="subcellular location">
    <subcellularLocation>
        <location evidence="1">Membrane</location>
        <topology evidence="1">Multi-pass membrane protein</topology>
    </subcellularLocation>
</comment>
<dbReference type="PROSITE" id="PS50216">
    <property type="entry name" value="DHHC"/>
    <property type="match status" value="1"/>
</dbReference>
<evidence type="ECO:0000256" key="5">
    <source>
        <dbReference type="ARBA" id="ARBA00023136"/>
    </source>
</evidence>
<dbReference type="VEuPathDB" id="ToxoDB:NCLIV_066400"/>